<dbReference type="Proteomes" id="UP000244450">
    <property type="component" value="Unassembled WGS sequence"/>
</dbReference>
<gene>
    <name evidence="3" type="ORF">DCC81_03140</name>
</gene>
<reference evidence="3 4" key="1">
    <citation type="submission" date="2018-04" db="EMBL/GenBank/DDBJ databases">
        <title>Chitinophaga fuyangensis sp. nov., isolated from soil in a chemical factory.</title>
        <authorList>
            <person name="Chen K."/>
        </authorList>
    </citation>
    <scope>NUCLEOTIDE SEQUENCE [LARGE SCALE GENOMIC DNA]</scope>
    <source>
        <strain evidence="3 4">LY-1</strain>
    </source>
</reference>
<dbReference type="PANTHER" id="PTHR36394:SF1">
    <property type="entry name" value="OS01G0277700 PROTEIN"/>
    <property type="match status" value="1"/>
</dbReference>
<name>A0A2T7BLD7_9BACT</name>
<organism evidence="3 4">
    <name type="scientific">Chitinophaga parva</name>
    <dbReference type="NCBI Taxonomy" id="2169414"/>
    <lineage>
        <taxon>Bacteria</taxon>
        <taxon>Pseudomonadati</taxon>
        <taxon>Bacteroidota</taxon>
        <taxon>Chitinophagia</taxon>
        <taxon>Chitinophagales</taxon>
        <taxon>Chitinophagaceae</taxon>
        <taxon>Chitinophaga</taxon>
    </lineage>
</organism>
<feature type="transmembrane region" description="Helical" evidence="1">
    <location>
        <begin position="175"/>
        <end position="199"/>
    </location>
</feature>
<dbReference type="AlphaFoldDB" id="A0A2T7BLD7"/>
<comment type="caution">
    <text evidence="3">The sequence shown here is derived from an EMBL/GenBank/DDBJ whole genome shotgun (WGS) entry which is preliminary data.</text>
</comment>
<dbReference type="InterPro" id="IPR039447">
    <property type="entry name" value="UreH-like_TM_dom"/>
</dbReference>
<dbReference type="EMBL" id="QCYK01000001">
    <property type="protein sequence ID" value="PUZ28493.1"/>
    <property type="molecule type" value="Genomic_DNA"/>
</dbReference>
<keyword evidence="1" id="KW-0472">Membrane</keyword>
<proteinExistence type="predicted"/>
<evidence type="ECO:0000313" key="4">
    <source>
        <dbReference type="Proteomes" id="UP000244450"/>
    </source>
</evidence>
<feature type="transmembrane region" description="Helical" evidence="1">
    <location>
        <begin position="211"/>
        <end position="230"/>
    </location>
</feature>
<sequence>MNTGLGALMITAIANTCLHTMSGPDHYVPFIAISRSRKWSVTKTVFLTLLCGLGHVSGSIILGIGAITLGWSMTKIGWLDAVRGGFAGWALLAFGIAYAAWGLWRASRNAAHKHFDVMGEEVYVYQHRHGEYVMPQDRRKVTPFLLFIIFAFGPCEPLIPLMAHPAASASYWNLFLLVSVFTLFTLATMVTMVLLGYFGFPMLKTERLEKYMHFLGGVTIIICGAGMVFLGW</sequence>
<protein>
    <recommendedName>
        <fullName evidence="2">Urease accessory protein UreH-like transmembrane domain-containing protein</fullName>
    </recommendedName>
</protein>
<evidence type="ECO:0000313" key="3">
    <source>
        <dbReference type="EMBL" id="PUZ28493.1"/>
    </source>
</evidence>
<feature type="transmembrane region" description="Helical" evidence="1">
    <location>
        <begin position="144"/>
        <end position="163"/>
    </location>
</feature>
<keyword evidence="1" id="KW-0812">Transmembrane</keyword>
<evidence type="ECO:0000259" key="2">
    <source>
        <dbReference type="Pfam" id="PF13386"/>
    </source>
</evidence>
<dbReference type="RefSeq" id="WP_108685131.1">
    <property type="nucleotide sequence ID" value="NZ_QCYK01000001.1"/>
</dbReference>
<keyword evidence="1" id="KW-1133">Transmembrane helix</keyword>
<evidence type="ECO:0000256" key="1">
    <source>
        <dbReference type="SAM" id="Phobius"/>
    </source>
</evidence>
<feature type="domain" description="Urease accessory protein UreH-like transmembrane" evidence="2">
    <location>
        <begin position="34"/>
        <end position="224"/>
    </location>
</feature>
<accession>A0A2T7BLD7</accession>
<feature type="transmembrane region" description="Helical" evidence="1">
    <location>
        <begin position="45"/>
        <end position="74"/>
    </location>
</feature>
<dbReference type="OrthoDB" id="9782403at2"/>
<keyword evidence="4" id="KW-1185">Reference proteome</keyword>
<feature type="transmembrane region" description="Helical" evidence="1">
    <location>
        <begin position="86"/>
        <end position="104"/>
    </location>
</feature>
<dbReference type="Pfam" id="PF13386">
    <property type="entry name" value="DsbD_2"/>
    <property type="match status" value="1"/>
</dbReference>
<dbReference type="PANTHER" id="PTHR36394">
    <property type="entry name" value="OS01G0277700 PROTEIN"/>
    <property type="match status" value="1"/>
</dbReference>